<keyword evidence="2" id="KW-0472">Membrane</keyword>
<feature type="transmembrane region" description="Helical" evidence="2">
    <location>
        <begin position="554"/>
        <end position="574"/>
    </location>
</feature>
<feature type="transmembrane region" description="Helical" evidence="2">
    <location>
        <begin position="501"/>
        <end position="520"/>
    </location>
</feature>
<feature type="transmembrane region" description="Helical" evidence="2">
    <location>
        <begin position="321"/>
        <end position="345"/>
    </location>
</feature>
<feature type="transmembrane region" description="Helical" evidence="2">
    <location>
        <begin position="464"/>
        <end position="489"/>
    </location>
</feature>
<evidence type="ECO:0000313" key="3">
    <source>
        <dbReference type="EMBL" id="NNJ24568.1"/>
    </source>
</evidence>
<keyword evidence="4" id="KW-1185">Reference proteome</keyword>
<reference evidence="3 4" key="1">
    <citation type="journal article" date="2020" name="Syst. Appl. Microbiol.">
        <title>Alienimonas chondri sp. nov., a novel planctomycete isolated from the biofilm of the red alga Chondrus crispus.</title>
        <authorList>
            <person name="Vitorino I."/>
            <person name="Albuquerque L."/>
            <person name="Wiegand S."/>
            <person name="Kallscheuer N."/>
            <person name="da Costa M.S."/>
            <person name="Lobo-da-Cunha A."/>
            <person name="Jogler C."/>
            <person name="Lage O.M."/>
        </authorList>
    </citation>
    <scope>NUCLEOTIDE SEQUENCE [LARGE SCALE GENOMIC DNA]</scope>
    <source>
        <strain evidence="3 4">LzC2</strain>
    </source>
</reference>
<feature type="transmembrane region" description="Helical" evidence="2">
    <location>
        <begin position="272"/>
        <end position="291"/>
    </location>
</feature>
<keyword evidence="2" id="KW-0812">Transmembrane</keyword>
<name>A0ABX1V8W3_9PLAN</name>
<comment type="caution">
    <text evidence="3">The sequence shown here is derived from an EMBL/GenBank/DDBJ whole genome shotgun (WGS) entry which is preliminary data.</text>
</comment>
<keyword evidence="2" id="KW-1133">Transmembrane helix</keyword>
<feature type="region of interest" description="Disordered" evidence="1">
    <location>
        <begin position="19"/>
        <end position="68"/>
    </location>
</feature>
<accession>A0ABX1V8W3</accession>
<dbReference type="RefSeq" id="WP_171183655.1">
    <property type="nucleotide sequence ID" value="NZ_WTPX01000011.1"/>
</dbReference>
<feature type="transmembrane region" description="Helical" evidence="2">
    <location>
        <begin position="191"/>
        <end position="210"/>
    </location>
</feature>
<proteinExistence type="predicted"/>
<feature type="transmembrane region" description="Helical" evidence="2">
    <location>
        <begin position="242"/>
        <end position="265"/>
    </location>
</feature>
<feature type="transmembrane region" description="Helical" evidence="2">
    <location>
        <begin position="526"/>
        <end position="547"/>
    </location>
</feature>
<sequence length="584" mass="61443">MPVPVVCPECAKKLKAPDKARGKALKCPSCGGRVPVPAGDSAAGAGQTSKPRRKKSQRREPVAAAGGGTGEFLVGLDLSRAEDHETEVCPRCGTMIEEEEGVAPPQECPKCGADLLTGGKGATARRKDRFKDRGEDPKVYYSKAPGDALTFLKKNVDVGVRLSLLTLFASAIACVCWILVIYCANTPPKMFWGLPAVVGTLFIPGCLWVLQEAVTGLTFDGKQKFKRFRFDALDCVSKAPRMVVWAAVAVWPMTVLDLIAFAAWLAMGLSPAILAASLALHAVVAFLFWPAGLGHMAMPVSGPGWNFLKVASGTAKNLGPVLFWAALTFAAFLPFLAVAGGTAALSGNRVSGAVNAMQANAAVYRAAAAEAAEAKKDEVRVDEGSLATIDWTAFMIPGVALIPLAFLFGFAAVYASRPAGLLAKMFRPSLGLITLAKEKKYVPKTKRRSELDDLDEPEGEGMTWGGVGLALVLALVVGAVGGFAYSMLGENVGIASGIGKGIFWGGWLLGLIAGLILLSAAFKESIVWGLAYIFVPVAGLIFIVMHWEQTKHAFVMNVGSVVIAIGGLVLAIATGGDMPFIFAE</sequence>
<feature type="transmembrane region" description="Helical" evidence="2">
    <location>
        <begin position="162"/>
        <end position="184"/>
    </location>
</feature>
<protein>
    <recommendedName>
        <fullName evidence="5">Zinc ribbon domain-containing protein</fullName>
    </recommendedName>
</protein>
<dbReference type="EMBL" id="WTPX01000011">
    <property type="protein sequence ID" value="NNJ24568.1"/>
    <property type="molecule type" value="Genomic_DNA"/>
</dbReference>
<dbReference type="Proteomes" id="UP000609651">
    <property type="component" value="Unassembled WGS sequence"/>
</dbReference>
<evidence type="ECO:0000313" key="4">
    <source>
        <dbReference type="Proteomes" id="UP000609651"/>
    </source>
</evidence>
<feature type="transmembrane region" description="Helical" evidence="2">
    <location>
        <begin position="394"/>
        <end position="415"/>
    </location>
</feature>
<evidence type="ECO:0000256" key="2">
    <source>
        <dbReference type="SAM" id="Phobius"/>
    </source>
</evidence>
<gene>
    <name evidence="3" type="ORF">LzC2_06260</name>
</gene>
<evidence type="ECO:0008006" key="5">
    <source>
        <dbReference type="Google" id="ProtNLM"/>
    </source>
</evidence>
<evidence type="ECO:0000256" key="1">
    <source>
        <dbReference type="SAM" id="MobiDB-lite"/>
    </source>
</evidence>
<organism evidence="3 4">
    <name type="scientific">Alienimonas chondri</name>
    <dbReference type="NCBI Taxonomy" id="2681879"/>
    <lineage>
        <taxon>Bacteria</taxon>
        <taxon>Pseudomonadati</taxon>
        <taxon>Planctomycetota</taxon>
        <taxon>Planctomycetia</taxon>
        <taxon>Planctomycetales</taxon>
        <taxon>Planctomycetaceae</taxon>
        <taxon>Alienimonas</taxon>
    </lineage>
</organism>